<accession>A0A2R5FG41</accession>
<sequence length="244" mass="25045">MSTVTSVFFKPATITVTGTNDAPVITSSANDAVGAVKEDTTTSVSGQLSASDVDNGATQTWSINEAEGGPSAAGQYGSLTVDAQTGAWTYTLNNDAKNVQSLAAGESHDETFTVRVTDDQGATAEQTVTITVTGTNDAPVITSSANDAVGAVKEDTTTSVSGQLTASDVDNGATQTWSINEAEGGPSAAGQYGSLTVDAQTGAWTYTLNNDAKNVQSLAAGESHDETFTVCAKQRWFLLNPAER</sequence>
<gene>
    <name evidence="2" type="ORF">NMK_2817</name>
</gene>
<keyword evidence="3" id="KW-1185">Reference proteome</keyword>
<evidence type="ECO:0000259" key="1">
    <source>
        <dbReference type="PROSITE" id="PS50268"/>
    </source>
</evidence>
<protein>
    <recommendedName>
        <fullName evidence="1">Cadherin domain-containing protein</fullName>
    </recommendedName>
</protein>
<dbReference type="OrthoDB" id="8622300at2"/>
<dbReference type="Gene3D" id="2.60.40.10">
    <property type="entry name" value="Immunoglobulins"/>
    <property type="match status" value="2"/>
</dbReference>
<feature type="domain" description="Cadherin" evidence="1">
    <location>
        <begin position="42"/>
        <end position="141"/>
    </location>
</feature>
<proteinExistence type="predicted"/>
<name>A0A2R5FG41_9PROT</name>
<dbReference type="EMBL" id="BDOQ01000017">
    <property type="protein sequence ID" value="GBG15214.1"/>
    <property type="molecule type" value="Genomic_DNA"/>
</dbReference>
<evidence type="ECO:0000313" key="3">
    <source>
        <dbReference type="Proteomes" id="UP000245081"/>
    </source>
</evidence>
<evidence type="ECO:0000313" key="2">
    <source>
        <dbReference type="EMBL" id="GBG15214.1"/>
    </source>
</evidence>
<dbReference type="InterPro" id="IPR040853">
    <property type="entry name" value="RapA2_cadherin-like"/>
</dbReference>
<dbReference type="InterPro" id="IPR010221">
    <property type="entry name" value="VCBS_dom"/>
</dbReference>
<dbReference type="SUPFAM" id="SSF49313">
    <property type="entry name" value="Cadherin-like"/>
    <property type="match status" value="1"/>
</dbReference>
<dbReference type="InterPro" id="IPR013783">
    <property type="entry name" value="Ig-like_fold"/>
</dbReference>
<dbReference type="InterPro" id="IPR002126">
    <property type="entry name" value="Cadherin-like_dom"/>
</dbReference>
<dbReference type="PROSITE" id="PS50268">
    <property type="entry name" value="CADHERIN_2"/>
    <property type="match status" value="1"/>
</dbReference>
<dbReference type="GO" id="GO:0007156">
    <property type="term" value="P:homophilic cell adhesion via plasma membrane adhesion molecules"/>
    <property type="evidence" value="ECO:0007669"/>
    <property type="project" value="InterPro"/>
</dbReference>
<comment type="caution">
    <text evidence="2">The sequence shown here is derived from an EMBL/GenBank/DDBJ whole genome shotgun (WGS) entry which is preliminary data.</text>
</comment>
<organism evidence="2 3">
    <name type="scientific">Novimethylophilus kurashikiensis</name>
    <dbReference type="NCBI Taxonomy" id="1825523"/>
    <lineage>
        <taxon>Bacteria</taxon>
        <taxon>Pseudomonadati</taxon>
        <taxon>Pseudomonadota</taxon>
        <taxon>Betaproteobacteria</taxon>
        <taxon>Nitrosomonadales</taxon>
        <taxon>Methylophilaceae</taxon>
        <taxon>Novimethylophilus</taxon>
    </lineage>
</organism>
<dbReference type="GO" id="GO:0005509">
    <property type="term" value="F:calcium ion binding"/>
    <property type="evidence" value="ECO:0007669"/>
    <property type="project" value="InterPro"/>
</dbReference>
<dbReference type="InterPro" id="IPR015919">
    <property type="entry name" value="Cadherin-like_sf"/>
</dbReference>
<dbReference type="Proteomes" id="UP000245081">
    <property type="component" value="Unassembled WGS sequence"/>
</dbReference>
<dbReference type="AlphaFoldDB" id="A0A2R5FG41"/>
<dbReference type="Pfam" id="PF17803">
    <property type="entry name" value="Cadherin_4"/>
    <property type="match status" value="2"/>
</dbReference>
<dbReference type="NCBIfam" id="TIGR01965">
    <property type="entry name" value="VCBS_repeat"/>
    <property type="match status" value="2"/>
</dbReference>
<dbReference type="GO" id="GO:0016020">
    <property type="term" value="C:membrane"/>
    <property type="evidence" value="ECO:0007669"/>
    <property type="project" value="InterPro"/>
</dbReference>
<reference evidence="2 3" key="1">
    <citation type="journal article" date="2018" name="Environ. Microbiol.">
        <title>Isolation and genomic characterization of Novimethylophilus kurashikiensis gen. nov. sp. nov., a new lanthanide-dependent methylotrophic species of Methylophilaceae.</title>
        <authorList>
            <person name="Lv H."/>
            <person name="Sahin N."/>
            <person name="Tani A."/>
        </authorList>
    </citation>
    <scope>NUCLEOTIDE SEQUENCE [LARGE SCALE GENOMIC DNA]</scope>
    <source>
        <strain evidence="2 3">La2-4</strain>
    </source>
</reference>